<dbReference type="CDD" id="cd06263">
    <property type="entry name" value="MAM"/>
    <property type="match status" value="1"/>
</dbReference>
<sequence length="893" mass="93932">MKITSRSTPLSITALPRSHAVRAGIAYSLGPLATPSRSCALRGNEKTTPRSTPFFRFPRYVGRNPYGVCIPTHSVGTRRSRSTPLSIAALSILFLLLALAFLSPAHAAEHVISFEANLSGWSAVKGTSYFNWARHAGGTHSGHTGPVEAHEGNYYLYLEASRNTPSRIAYLQSPDFPARIKGISFHYHMYGAHMGTLELEGFDGSRWTTLWTISGQQHGSHHAPWTRKELDLSAKTIRKIRFKGVTGSGLGKLYRGDMAIDYLVVTTDQKPQTQSLWSKPGPGNDIHYAHGNVGIGTNQPKADLAILGNLSKPLTGHIAAPGGSVHVIGTGTRFTKEVGIGDSLLIGDKVFLVAGITSDIALTLNAPHPTGALNATAYTDSDLLSVQTGAEVTALAIDKSGNVGIGAKAPTTKLDVRGGIRVGNETRCDTLREGTIRYNNTSNEPEFCDGSKWMRVEGPEGKQGLKGDKGKKGDTGAVGLRGPKGDQGPIGPKGNKGDVGPQGPKGDTGATGSQGPKGDKGDPGSQGPKGEKGDKGDTGPRGLKGDTGLAGPMGKQGPKGEEGDKGEKGLPGEKGDTGDAFWSRSGTDIYYGSGNIGIGTTSPGAKLDIKGDMSVDGDIRISRQSAISAADCDELSETGRIRYVMDSNTNIGAFHGCIQAGASKYIWVELNNRFIRGDNTFIRGDNTSGRSYSNGTYARSCHEYRASGNYYGAIGDGIYWVDPDGAGGNAQFKVYCDMTTDGGGWTLVDSMAGNGTNIASRVAGANLDPASTTGSLLPAFAWSSKPQLLCKSNYYAGSVGWLTFHVLSAAAKKYPTVANSIGGENHAGDFSIDKLNGNTNQGSGSWIFVGRGRIGTVWIGNGRKATCAVGYMGGATGFGIWGHNKNSGSTWVR</sequence>
<proteinExistence type="predicted"/>
<name>A0A451B7N1_9GAMM</name>
<dbReference type="Pfam" id="PF00147">
    <property type="entry name" value="Fibrinogen_C"/>
    <property type="match status" value="1"/>
</dbReference>
<dbReference type="PROSITE" id="PS50060">
    <property type="entry name" value="MAM_2"/>
    <property type="match status" value="1"/>
</dbReference>
<dbReference type="SMART" id="SM00137">
    <property type="entry name" value="MAM"/>
    <property type="match status" value="1"/>
</dbReference>
<dbReference type="Pfam" id="PF01391">
    <property type="entry name" value="Collagen"/>
    <property type="match status" value="1"/>
</dbReference>
<accession>A0A451B7N1</accession>
<dbReference type="InterPro" id="IPR000998">
    <property type="entry name" value="MAM_dom"/>
</dbReference>
<dbReference type="Gene3D" id="2.60.120.1000">
    <property type="match status" value="1"/>
</dbReference>
<feature type="domain" description="MAM" evidence="3">
    <location>
        <begin position="113"/>
        <end position="272"/>
    </location>
</feature>
<evidence type="ECO:0000256" key="1">
    <source>
        <dbReference type="SAM" id="MobiDB-lite"/>
    </source>
</evidence>
<evidence type="ECO:0000313" key="5">
    <source>
        <dbReference type="EMBL" id="VFK74274.1"/>
    </source>
</evidence>
<dbReference type="GO" id="GO:0030020">
    <property type="term" value="F:extracellular matrix structural constituent conferring tensile strength"/>
    <property type="evidence" value="ECO:0007669"/>
    <property type="project" value="TreeGrafter"/>
</dbReference>
<organism evidence="5">
    <name type="scientific">Candidatus Kentrum sp. MB</name>
    <dbReference type="NCBI Taxonomy" id="2138164"/>
    <lineage>
        <taxon>Bacteria</taxon>
        <taxon>Pseudomonadati</taxon>
        <taxon>Pseudomonadota</taxon>
        <taxon>Gammaproteobacteria</taxon>
        <taxon>Candidatus Kentrum</taxon>
    </lineage>
</organism>
<feature type="compositionally biased region" description="Basic and acidic residues" evidence="1">
    <location>
        <begin position="529"/>
        <end position="538"/>
    </location>
</feature>
<dbReference type="InterPro" id="IPR008160">
    <property type="entry name" value="Collagen"/>
</dbReference>
<gene>
    <name evidence="5" type="ORF">BECKMB1821H_GA0114242_10032</name>
</gene>
<keyword evidence="2" id="KW-0812">Transmembrane</keyword>
<dbReference type="PROSITE" id="PS51406">
    <property type="entry name" value="FIBRINOGEN_C_2"/>
    <property type="match status" value="1"/>
</dbReference>
<dbReference type="PANTHER" id="PTHR24023:SF1082">
    <property type="entry name" value="COLLAGEN TRIPLE HELIX REPEAT"/>
    <property type="match status" value="1"/>
</dbReference>
<reference evidence="5" key="1">
    <citation type="submission" date="2019-02" db="EMBL/GenBank/DDBJ databases">
        <authorList>
            <person name="Gruber-Vodicka R. H."/>
            <person name="Seah K. B. B."/>
        </authorList>
    </citation>
    <scope>NUCLEOTIDE SEQUENCE</scope>
    <source>
        <strain evidence="5">BECK_BZ198</strain>
    </source>
</reference>
<dbReference type="GO" id="GO:0016020">
    <property type="term" value="C:membrane"/>
    <property type="evidence" value="ECO:0007669"/>
    <property type="project" value="InterPro"/>
</dbReference>
<dbReference type="InterPro" id="IPR002181">
    <property type="entry name" value="Fibrinogen_a/b/g_C_dom"/>
</dbReference>
<dbReference type="PANTHER" id="PTHR24023">
    <property type="entry name" value="COLLAGEN ALPHA"/>
    <property type="match status" value="1"/>
</dbReference>
<keyword evidence="2" id="KW-0472">Membrane</keyword>
<dbReference type="AlphaFoldDB" id="A0A451B7N1"/>
<dbReference type="EMBL" id="CAADGH010000003">
    <property type="protein sequence ID" value="VFK74274.1"/>
    <property type="molecule type" value="Genomic_DNA"/>
</dbReference>
<dbReference type="GO" id="GO:0031012">
    <property type="term" value="C:extracellular matrix"/>
    <property type="evidence" value="ECO:0007669"/>
    <property type="project" value="TreeGrafter"/>
</dbReference>
<keyword evidence="2" id="KW-1133">Transmembrane helix</keyword>
<feature type="compositionally biased region" description="Basic and acidic residues" evidence="1">
    <location>
        <begin position="558"/>
        <end position="577"/>
    </location>
</feature>
<dbReference type="GO" id="GO:0005615">
    <property type="term" value="C:extracellular space"/>
    <property type="evidence" value="ECO:0007669"/>
    <property type="project" value="TreeGrafter"/>
</dbReference>
<evidence type="ECO:0000259" key="4">
    <source>
        <dbReference type="PROSITE" id="PS51406"/>
    </source>
</evidence>
<evidence type="ECO:0000256" key="2">
    <source>
        <dbReference type="SAM" id="Phobius"/>
    </source>
</evidence>
<dbReference type="InterPro" id="IPR050149">
    <property type="entry name" value="Collagen_superfamily"/>
</dbReference>
<feature type="region of interest" description="Disordered" evidence="1">
    <location>
        <begin position="439"/>
        <end position="581"/>
    </location>
</feature>
<feature type="transmembrane region" description="Helical" evidence="2">
    <location>
        <begin position="85"/>
        <end position="103"/>
    </location>
</feature>
<dbReference type="GO" id="GO:0030198">
    <property type="term" value="P:extracellular matrix organization"/>
    <property type="evidence" value="ECO:0007669"/>
    <property type="project" value="TreeGrafter"/>
</dbReference>
<evidence type="ECO:0000259" key="3">
    <source>
        <dbReference type="PROSITE" id="PS50060"/>
    </source>
</evidence>
<dbReference type="NCBIfam" id="NF040941">
    <property type="entry name" value="GGGWT_bact"/>
    <property type="match status" value="1"/>
</dbReference>
<protein>
    <submittedName>
        <fullName evidence="5">Fibrinogen beta and gamma chains, C-terminal globular domain</fullName>
    </submittedName>
</protein>
<dbReference type="InterPro" id="IPR036056">
    <property type="entry name" value="Fibrinogen-like_C"/>
</dbReference>
<dbReference type="InterPro" id="IPR013320">
    <property type="entry name" value="ConA-like_dom_sf"/>
</dbReference>
<dbReference type="SUPFAM" id="SSF56496">
    <property type="entry name" value="Fibrinogen C-terminal domain-like"/>
    <property type="match status" value="1"/>
</dbReference>
<dbReference type="SUPFAM" id="SSF49899">
    <property type="entry name" value="Concanavalin A-like lectins/glucanases"/>
    <property type="match status" value="1"/>
</dbReference>
<dbReference type="Pfam" id="PF00629">
    <property type="entry name" value="MAM"/>
    <property type="match status" value="1"/>
</dbReference>
<feature type="compositionally biased region" description="Basic and acidic residues" evidence="1">
    <location>
        <begin position="452"/>
        <end position="474"/>
    </location>
</feature>
<feature type="domain" description="Fibrinogen C-terminal" evidence="4">
    <location>
        <begin position="692"/>
        <end position="748"/>
    </location>
</feature>
<dbReference type="Gene3D" id="2.60.120.200">
    <property type="match status" value="1"/>
</dbReference>